<dbReference type="GO" id="GO:0016740">
    <property type="term" value="F:transferase activity"/>
    <property type="evidence" value="ECO:0007669"/>
    <property type="project" value="UniProtKB-KW"/>
</dbReference>
<dbReference type="SUPFAM" id="SSF51182">
    <property type="entry name" value="RmlC-like cupins"/>
    <property type="match status" value="1"/>
</dbReference>
<dbReference type="InterPro" id="IPR014710">
    <property type="entry name" value="RmlC-like_jellyroll"/>
</dbReference>
<reference evidence="2" key="2">
    <citation type="submission" date="2015-03" db="EMBL/GenBank/DDBJ databases">
        <authorList>
            <person name="Chow C.-E.T."/>
            <person name="Winget D.M."/>
            <person name="White R.A.III."/>
            <person name="Hallam S.J."/>
            <person name="Suttle C.A."/>
        </authorList>
    </citation>
    <scope>NUCLEOTIDE SEQUENCE</scope>
    <source>
        <strain evidence="2">Oxic3_2</strain>
    </source>
</reference>
<dbReference type="Gene3D" id="2.60.120.10">
    <property type="entry name" value="Jelly Rolls"/>
    <property type="match status" value="1"/>
</dbReference>
<dbReference type="InterPro" id="IPR013096">
    <property type="entry name" value="Cupin_2"/>
</dbReference>
<name>A0A0F7LAY4_9VIRU</name>
<feature type="domain" description="Cupin type-2" evidence="1">
    <location>
        <begin position="56"/>
        <end position="121"/>
    </location>
</feature>
<accession>A0A0F7LAY4</accession>
<keyword evidence="2" id="KW-0808">Transferase</keyword>
<protein>
    <submittedName>
        <fullName evidence="2">Putative nucleotidyltransferase</fullName>
    </submittedName>
</protein>
<dbReference type="Pfam" id="PF07883">
    <property type="entry name" value="Cupin_2"/>
    <property type="match status" value="1"/>
</dbReference>
<sequence length="141" mass="16918">MNYIWENLLEIFILMTKEREMKTSSTQEINFVPKGWGFEKWIHNSDKYCGKLLYFVKGKRCSWHYHKLKDEVFYVQSGKIIVYYSEQDDMSKANVTILEAGDNFHVYTGLRHRMEALEDTELFEFSTQHFDSDSYRIEKGD</sequence>
<reference evidence="2" key="1">
    <citation type="journal article" date="2015" name="Front. Microbiol.">
        <title>Combining genomic sequencing methods to explore viral diversity and reveal potential virus-host interactions.</title>
        <authorList>
            <person name="Chow C.E."/>
            <person name="Winget D.M."/>
            <person name="White R.A.III."/>
            <person name="Hallam S.J."/>
            <person name="Suttle C.A."/>
        </authorList>
    </citation>
    <scope>NUCLEOTIDE SEQUENCE</scope>
    <source>
        <strain evidence="2">Oxic3_2</strain>
    </source>
</reference>
<dbReference type="EMBL" id="KR029608">
    <property type="protein sequence ID" value="AKH48733.1"/>
    <property type="molecule type" value="Genomic_DNA"/>
</dbReference>
<proteinExistence type="predicted"/>
<organism evidence="2">
    <name type="scientific">uncultured marine virus</name>
    <dbReference type="NCBI Taxonomy" id="186617"/>
    <lineage>
        <taxon>Viruses</taxon>
        <taxon>environmental samples</taxon>
    </lineage>
</organism>
<evidence type="ECO:0000313" key="2">
    <source>
        <dbReference type="EMBL" id="AKH48733.1"/>
    </source>
</evidence>
<dbReference type="InterPro" id="IPR011051">
    <property type="entry name" value="RmlC_Cupin_sf"/>
</dbReference>
<evidence type="ECO:0000259" key="1">
    <source>
        <dbReference type="Pfam" id="PF07883"/>
    </source>
</evidence>